<evidence type="ECO:0000256" key="1">
    <source>
        <dbReference type="SAM" id="MobiDB-lite"/>
    </source>
</evidence>
<reference evidence="2 3" key="1">
    <citation type="submission" date="2019-12" db="EMBL/GenBank/DDBJ databases">
        <title>Complete genome sequence of Mycolicibacterium xenopi str. JCM15661T.</title>
        <authorList>
            <person name="Yoshida M."/>
            <person name="Fukano H."/>
            <person name="Asakura T."/>
            <person name="Hoshino Y."/>
        </authorList>
    </citation>
    <scope>NUCLEOTIDE SEQUENCE [LARGE SCALE GENOMIC DNA]</scope>
    <source>
        <strain evidence="2 3">JCM 15661T</strain>
    </source>
</reference>
<dbReference type="EMBL" id="AP022314">
    <property type="protein sequence ID" value="BBU24305.1"/>
    <property type="molecule type" value="Genomic_DNA"/>
</dbReference>
<protein>
    <submittedName>
        <fullName evidence="2">Uncharacterized protein</fullName>
    </submittedName>
</protein>
<dbReference type="KEGG" id="mxe:MYXE_40950"/>
<evidence type="ECO:0000313" key="3">
    <source>
        <dbReference type="Proteomes" id="UP000464624"/>
    </source>
</evidence>
<dbReference type="InterPro" id="IPR036890">
    <property type="entry name" value="HATPase_C_sf"/>
</dbReference>
<dbReference type="Proteomes" id="UP000464624">
    <property type="component" value="Chromosome"/>
</dbReference>
<sequence length="777" mass="85175">MKVDGAAIIRSALSARSIVDARAVQDLIEKAIGARHERPLGNTWNNQGILTGSGASYDHKVLEVVTNMQDAILERRALERYRTAESVPFRTPHDAAEALLPASTRERASLASITIDRATDSRQKKQVTVVARDFGCGITPSDVPLGIFRVGSKHKDGCDWLQGTFGLGGATTYRGAQAVVLVTRRAPELLEVDQPDRIAIAVVQWERARTTTNAFYLVTNPWDENDPASWQAAVPLSVPASCYPEFEPGTHLALIGYDTDGLGRRSGDERSFHTVFNTRLYRPVIPITYKNNITRSERTETLDGLERRLRDNPGEPGAQGEDTLPFSYKGVTYHLPITFRIFNKPGAKGERRNFVAHGHALLITSNGQVHSHWTPLTFKANTKLNKLYDRILVVVESDALPIEVRTELFTADRAQLVSSSVAKRLEKEIAGFLNEWPALDDANRALIREAITGDNNDRPTIAIAEKIARALMVKGFSLGAPGEGKCGGRNQKPPEPTPPEDLYDNPTHFEGPEVVTAEIGKVKGIYFKLNAADGFLGQGKRAQLRVTCDHPDIGDDEITVGELRSGRVRVSVSVPDYPEPGSYVLNAEIPEWQRTSGGLGPRFEWTTKLELVSEISARNPATPAGDQKGKTSPGGGGLVALIWQSDLDRDDWTPNTVGEVESVLGKDLASRKAEYKELASIDTPIPTLVLNRTFAPLKAYIAARAAELTDEGKERARDRYAVGVGVALLILDEESKKAARSGRLWEDDTILTSQRAAARAVLAGMTDYDRLAKELED</sequence>
<name>A0AAD1H4D8_MYCXE</name>
<accession>A0AAD1H4D8</accession>
<gene>
    <name evidence="2" type="ORF">MYXE_40950</name>
</gene>
<proteinExistence type="predicted"/>
<evidence type="ECO:0000313" key="2">
    <source>
        <dbReference type="EMBL" id="BBU24305.1"/>
    </source>
</evidence>
<feature type="region of interest" description="Disordered" evidence="1">
    <location>
        <begin position="298"/>
        <end position="323"/>
    </location>
</feature>
<feature type="compositionally biased region" description="Basic and acidic residues" evidence="1">
    <location>
        <begin position="298"/>
        <end position="313"/>
    </location>
</feature>
<dbReference type="SUPFAM" id="SSF55874">
    <property type="entry name" value="ATPase domain of HSP90 chaperone/DNA topoisomerase II/histidine kinase"/>
    <property type="match status" value="1"/>
</dbReference>
<organism evidence="2 3">
    <name type="scientific">Mycobacterium xenopi</name>
    <dbReference type="NCBI Taxonomy" id="1789"/>
    <lineage>
        <taxon>Bacteria</taxon>
        <taxon>Bacillati</taxon>
        <taxon>Actinomycetota</taxon>
        <taxon>Actinomycetes</taxon>
        <taxon>Mycobacteriales</taxon>
        <taxon>Mycobacteriaceae</taxon>
        <taxon>Mycobacterium</taxon>
    </lineage>
</organism>
<dbReference type="AlphaFoldDB" id="A0AAD1H4D8"/>
<dbReference type="RefSeq" id="WP_139821154.1">
    <property type="nucleotide sequence ID" value="NZ_AP022314.1"/>
</dbReference>